<keyword evidence="6" id="KW-1185">Reference proteome</keyword>
<dbReference type="EMBL" id="JBBCAQ010000037">
    <property type="protein sequence ID" value="KAK7574244.1"/>
    <property type="molecule type" value="Genomic_DNA"/>
</dbReference>
<evidence type="ECO:0000256" key="3">
    <source>
        <dbReference type="ARBA" id="ARBA00022525"/>
    </source>
</evidence>
<reference evidence="5 6" key="1">
    <citation type="submission" date="2024-03" db="EMBL/GenBank/DDBJ databases">
        <title>Adaptation during the transition from Ophiocordyceps entomopathogen to insect associate is accompanied by gene loss and intensified selection.</title>
        <authorList>
            <person name="Ward C.M."/>
            <person name="Onetto C.A."/>
            <person name="Borneman A.R."/>
        </authorList>
    </citation>
    <scope>NUCLEOTIDE SEQUENCE [LARGE SCALE GENOMIC DNA]</scope>
    <source>
        <strain evidence="5">AWRI1</strain>
        <tissue evidence="5">Single Adult Female</tissue>
    </source>
</reference>
<dbReference type="SUPFAM" id="SSF47565">
    <property type="entry name" value="Insect pheromone/odorant-binding proteins"/>
    <property type="match status" value="3"/>
</dbReference>
<accession>A0AAN9XYL0</accession>
<dbReference type="GO" id="GO:0005615">
    <property type="term" value="C:extracellular space"/>
    <property type="evidence" value="ECO:0007669"/>
    <property type="project" value="TreeGrafter"/>
</dbReference>
<protein>
    <submittedName>
        <fullName evidence="5">Uncharacterized protein</fullName>
    </submittedName>
</protein>
<dbReference type="InterPro" id="IPR036728">
    <property type="entry name" value="PBP_GOBP_sf"/>
</dbReference>
<dbReference type="Proteomes" id="UP001367676">
    <property type="component" value="Unassembled WGS sequence"/>
</dbReference>
<gene>
    <name evidence="5" type="ORF">V9T40_011435</name>
</gene>
<evidence type="ECO:0000256" key="1">
    <source>
        <dbReference type="ARBA" id="ARBA00004613"/>
    </source>
</evidence>
<dbReference type="AlphaFoldDB" id="A0AAN9XYL0"/>
<evidence type="ECO:0000313" key="6">
    <source>
        <dbReference type="Proteomes" id="UP001367676"/>
    </source>
</evidence>
<dbReference type="PANTHER" id="PTHR11857:SF43">
    <property type="entry name" value="GEO07291P1-RELATED"/>
    <property type="match status" value="1"/>
</dbReference>
<evidence type="ECO:0000256" key="2">
    <source>
        <dbReference type="ARBA" id="ARBA00008098"/>
    </source>
</evidence>
<comment type="similarity">
    <text evidence="2">Belongs to the PBP/GOBP family.</text>
</comment>
<sequence>MQHGEFPAGKENAKCFWKCFVEEMDMFDSNFNPDKEKMKAIAAKYQNDTAVQLLMSEKFLQSCMQPKGSSPCDKAYNFMKCYSEVKRHPNSDFPDSDFPYVLLSTYRKADGECAPQLNIGIADDVDKALQYFKSHGEYPPGKNLTCYFYCIANKTGIINKQDNSQLDQTKFEDLVGCDDTVQVYRQALKTCAAQFKMSPNHPNEADYFLEHGEFPAGKENMKCIFECVSKNAGVLDPTSLFIKSKLKVIAEAGPYNDIVQFLLSENILETSCAPADNSSNLCDLIYGIMKCSVDLKNKRKVRSAVIPASLASKLRRW</sequence>
<comment type="subcellular location">
    <subcellularLocation>
        <location evidence="1">Secreted</location>
    </subcellularLocation>
</comment>
<dbReference type="GO" id="GO:0007608">
    <property type="term" value="P:sensory perception of smell"/>
    <property type="evidence" value="ECO:0007669"/>
    <property type="project" value="TreeGrafter"/>
</dbReference>
<keyword evidence="4" id="KW-0732">Signal</keyword>
<dbReference type="GO" id="GO:0005549">
    <property type="term" value="F:odorant binding"/>
    <property type="evidence" value="ECO:0007669"/>
    <property type="project" value="InterPro"/>
</dbReference>
<organism evidence="5 6">
    <name type="scientific">Parthenolecanium corni</name>
    <dbReference type="NCBI Taxonomy" id="536013"/>
    <lineage>
        <taxon>Eukaryota</taxon>
        <taxon>Metazoa</taxon>
        <taxon>Ecdysozoa</taxon>
        <taxon>Arthropoda</taxon>
        <taxon>Hexapoda</taxon>
        <taxon>Insecta</taxon>
        <taxon>Pterygota</taxon>
        <taxon>Neoptera</taxon>
        <taxon>Paraneoptera</taxon>
        <taxon>Hemiptera</taxon>
        <taxon>Sternorrhyncha</taxon>
        <taxon>Coccoidea</taxon>
        <taxon>Coccidae</taxon>
        <taxon>Parthenolecanium</taxon>
    </lineage>
</organism>
<evidence type="ECO:0000313" key="5">
    <source>
        <dbReference type="EMBL" id="KAK7574244.1"/>
    </source>
</evidence>
<dbReference type="Pfam" id="PF01395">
    <property type="entry name" value="PBP_GOBP"/>
    <property type="match status" value="3"/>
</dbReference>
<dbReference type="PANTHER" id="PTHR11857">
    <property type="entry name" value="ODORANT BINDING PROTEIN-RELATED"/>
    <property type="match status" value="1"/>
</dbReference>
<keyword evidence="3" id="KW-0964">Secreted</keyword>
<dbReference type="InterPro" id="IPR006170">
    <property type="entry name" value="PBP/GOBP"/>
</dbReference>
<proteinExistence type="inferred from homology"/>
<name>A0AAN9XYL0_9HEMI</name>
<dbReference type="CDD" id="cd23992">
    <property type="entry name" value="PBP_GOBP"/>
    <property type="match status" value="2"/>
</dbReference>
<comment type="caution">
    <text evidence="5">The sequence shown here is derived from an EMBL/GenBank/DDBJ whole genome shotgun (WGS) entry which is preliminary data.</text>
</comment>
<evidence type="ECO:0000256" key="4">
    <source>
        <dbReference type="ARBA" id="ARBA00022729"/>
    </source>
</evidence>
<dbReference type="Gene3D" id="1.10.238.20">
    <property type="entry name" value="Pheromone/general odorant binding protein domain"/>
    <property type="match status" value="3"/>
</dbReference>